<dbReference type="InterPro" id="IPR012846">
    <property type="entry name" value="Acetolactate_synth_lsu"/>
</dbReference>
<dbReference type="UniPathway" id="UPA00047">
    <property type="reaction ID" value="UER00055"/>
</dbReference>
<dbReference type="FunFam" id="3.40.50.1220:FF:000008">
    <property type="entry name" value="Acetolactate synthase"/>
    <property type="match status" value="1"/>
</dbReference>
<feature type="domain" description="Thiamine pyrophosphate enzyme central" evidence="15">
    <location>
        <begin position="192"/>
        <end position="324"/>
    </location>
</feature>
<name>A0A1Y4LD36_9FIRM</name>
<dbReference type="InterPro" id="IPR012000">
    <property type="entry name" value="Thiamin_PyroP_enz_cen_dom"/>
</dbReference>
<keyword evidence="8 14" id="KW-0479">Metal-binding</keyword>
<keyword evidence="9" id="KW-0274">FAD</keyword>
<evidence type="ECO:0000256" key="13">
    <source>
        <dbReference type="ARBA" id="ARBA00048670"/>
    </source>
</evidence>
<evidence type="ECO:0000256" key="7">
    <source>
        <dbReference type="ARBA" id="ARBA00022679"/>
    </source>
</evidence>
<dbReference type="GO" id="GO:0009097">
    <property type="term" value="P:isoleucine biosynthetic process"/>
    <property type="evidence" value="ECO:0007669"/>
    <property type="project" value="UniProtKB-UniPathway"/>
</dbReference>
<evidence type="ECO:0000256" key="6">
    <source>
        <dbReference type="ARBA" id="ARBA00022630"/>
    </source>
</evidence>
<keyword evidence="5 14" id="KW-0028">Amino-acid biosynthesis</keyword>
<dbReference type="Gene3D" id="3.40.50.970">
    <property type="match status" value="2"/>
</dbReference>
<dbReference type="UniPathway" id="UPA00049">
    <property type="reaction ID" value="UER00059"/>
</dbReference>
<dbReference type="InterPro" id="IPR012001">
    <property type="entry name" value="Thiamin_PyroP_enz_TPP-bd_dom"/>
</dbReference>
<evidence type="ECO:0000256" key="1">
    <source>
        <dbReference type="ARBA" id="ARBA00004974"/>
    </source>
</evidence>
<dbReference type="InterPro" id="IPR000399">
    <property type="entry name" value="TPP-bd_CS"/>
</dbReference>
<protein>
    <recommendedName>
        <fullName evidence="4 14">Acetolactate synthase</fullName>
        <ecNumber evidence="4 14">2.2.1.6</ecNumber>
    </recommendedName>
</protein>
<gene>
    <name evidence="18" type="ORF">B5F17_01560</name>
</gene>
<dbReference type="CDD" id="cd07035">
    <property type="entry name" value="TPP_PYR_POX_like"/>
    <property type="match status" value="1"/>
</dbReference>
<dbReference type="PROSITE" id="PS00187">
    <property type="entry name" value="TPP_ENZYMES"/>
    <property type="match status" value="1"/>
</dbReference>
<evidence type="ECO:0000313" key="19">
    <source>
        <dbReference type="Proteomes" id="UP000195897"/>
    </source>
</evidence>
<dbReference type="RefSeq" id="WP_087370079.1">
    <property type="nucleotide sequence ID" value="NZ_NFKK01000001.1"/>
</dbReference>
<dbReference type="SUPFAM" id="SSF52518">
    <property type="entry name" value="Thiamin diphosphate-binding fold (THDP-binding)"/>
    <property type="match status" value="2"/>
</dbReference>
<dbReference type="Pfam" id="PF02776">
    <property type="entry name" value="TPP_enzyme_N"/>
    <property type="match status" value="1"/>
</dbReference>
<dbReference type="FunFam" id="3.40.50.970:FF:000007">
    <property type="entry name" value="Acetolactate synthase"/>
    <property type="match status" value="1"/>
</dbReference>
<dbReference type="CDD" id="cd02015">
    <property type="entry name" value="TPP_AHAS"/>
    <property type="match status" value="1"/>
</dbReference>
<sequence length="554" mass="60290">MRLNGSQILCETLIEQGVDTIFGYPGGAVLNIYDALYQYSDRIRHVLTAHEQGASHAADGYARATGKTGVVLATSGPGATNLVTGIATAYMDSVPMVAITGNVGVPLIGKDSFQEVYIAGITMPITKHNFVVNHVEDLADTVREAFRIAQSGRPGPVLIDIPKDVTAAMCEFENKPVQDIEETYDVSEEDFKRIAEEINAAQCPVIYYGGGIVSSHACEELVALMHKADIPATGTMMSMGCVPADDPLYLGMIGMHGKVSAGWAVDRADLLLSIGARFSDRVATNTNRFAPDARIIHIDIDAAEINKNMPADDYLVTDARTFLSGVLPYVKETKHDAWRAQIADWVKNLDYKPKDADDCLHPHQIVKMCAELGGDDLIIATDVGQHQMWAAQYCGRRHSRQFISSGGLGTMGFGYGAAIGAKIACPDKPVIHITGDGSFHMNLNELCTTVTYNLPVVTVIMNNQVLGMVRQWQTMFYEKRYSSTTLERKTDYVKLAEAFGAQGFRCTTPAELHEALTKALAHNGPTIIDCVIDRDERVLPMIAAGDDIRNIVAD</sequence>
<comment type="pathway">
    <text evidence="2 14">Amino-acid biosynthesis; L-valine biosynthesis; L-valine from pyruvate: step 1/4.</text>
</comment>
<dbReference type="EMBL" id="NFKK01000001">
    <property type="protein sequence ID" value="OUP54618.1"/>
    <property type="molecule type" value="Genomic_DNA"/>
</dbReference>
<comment type="pathway">
    <text evidence="1 14">Amino-acid biosynthesis; L-isoleucine biosynthesis; L-isoleucine from 2-oxobutanoate: step 1/4.</text>
</comment>
<evidence type="ECO:0000256" key="12">
    <source>
        <dbReference type="ARBA" id="ARBA00023304"/>
    </source>
</evidence>
<evidence type="ECO:0000256" key="3">
    <source>
        <dbReference type="ARBA" id="ARBA00007812"/>
    </source>
</evidence>
<dbReference type="Pfam" id="PF00205">
    <property type="entry name" value="TPP_enzyme_M"/>
    <property type="match status" value="1"/>
</dbReference>
<feature type="domain" description="Thiamine pyrophosphate enzyme TPP-binding" evidence="16">
    <location>
        <begin position="382"/>
        <end position="530"/>
    </location>
</feature>
<accession>A0A1Y4LD36</accession>
<dbReference type="InterPro" id="IPR029061">
    <property type="entry name" value="THDP-binding"/>
</dbReference>
<dbReference type="GO" id="GO:0003984">
    <property type="term" value="F:acetolactate synthase activity"/>
    <property type="evidence" value="ECO:0007669"/>
    <property type="project" value="UniProtKB-EC"/>
</dbReference>
<dbReference type="PANTHER" id="PTHR18968:SF13">
    <property type="entry name" value="ACETOLACTATE SYNTHASE CATALYTIC SUBUNIT, MITOCHONDRIAL"/>
    <property type="match status" value="1"/>
</dbReference>
<evidence type="ECO:0000259" key="15">
    <source>
        <dbReference type="Pfam" id="PF00205"/>
    </source>
</evidence>
<evidence type="ECO:0000256" key="5">
    <source>
        <dbReference type="ARBA" id="ARBA00022605"/>
    </source>
</evidence>
<dbReference type="Gene3D" id="3.40.50.1220">
    <property type="entry name" value="TPP-binding domain"/>
    <property type="match status" value="1"/>
</dbReference>
<dbReference type="PANTHER" id="PTHR18968">
    <property type="entry name" value="THIAMINE PYROPHOSPHATE ENZYMES"/>
    <property type="match status" value="1"/>
</dbReference>
<keyword evidence="11 14" id="KW-0786">Thiamine pyrophosphate</keyword>
<evidence type="ECO:0000256" key="11">
    <source>
        <dbReference type="ARBA" id="ARBA00023052"/>
    </source>
</evidence>
<dbReference type="EC" id="2.2.1.6" evidence="4 14"/>
<dbReference type="GO" id="GO:0009099">
    <property type="term" value="P:L-valine biosynthetic process"/>
    <property type="evidence" value="ECO:0007669"/>
    <property type="project" value="UniProtKB-UniPathway"/>
</dbReference>
<keyword evidence="12 14" id="KW-0100">Branched-chain amino acid biosynthesis</keyword>
<dbReference type="InterPro" id="IPR029035">
    <property type="entry name" value="DHS-like_NAD/FAD-binding_dom"/>
</dbReference>
<evidence type="ECO:0000259" key="16">
    <source>
        <dbReference type="Pfam" id="PF02775"/>
    </source>
</evidence>
<dbReference type="GO" id="GO:0030976">
    <property type="term" value="F:thiamine pyrophosphate binding"/>
    <property type="evidence" value="ECO:0007669"/>
    <property type="project" value="UniProtKB-UniRule"/>
</dbReference>
<keyword evidence="10 14" id="KW-0460">Magnesium</keyword>
<dbReference type="GO" id="GO:0005948">
    <property type="term" value="C:acetolactate synthase complex"/>
    <property type="evidence" value="ECO:0007669"/>
    <property type="project" value="TreeGrafter"/>
</dbReference>
<comment type="similarity">
    <text evidence="3 14">Belongs to the TPP enzyme family.</text>
</comment>
<dbReference type="FunFam" id="3.40.50.970:FF:000016">
    <property type="entry name" value="Acetolactate synthase"/>
    <property type="match status" value="1"/>
</dbReference>
<comment type="cofactor">
    <cofactor evidence="14">
        <name>Mg(2+)</name>
        <dbReference type="ChEBI" id="CHEBI:18420"/>
    </cofactor>
    <text evidence="14">Binds 1 Mg(2+) ion per subunit.</text>
</comment>
<dbReference type="NCBIfam" id="TIGR00118">
    <property type="entry name" value="acolac_lg"/>
    <property type="match status" value="1"/>
</dbReference>
<reference evidence="19" key="1">
    <citation type="submission" date="2017-04" db="EMBL/GenBank/DDBJ databases">
        <title>Function of individual gut microbiota members based on whole genome sequencing of pure cultures obtained from chicken caecum.</title>
        <authorList>
            <person name="Medvecky M."/>
            <person name="Cejkova D."/>
            <person name="Polansky O."/>
            <person name="Karasova D."/>
            <person name="Kubasova T."/>
            <person name="Cizek A."/>
            <person name="Rychlik I."/>
        </authorList>
    </citation>
    <scope>NUCLEOTIDE SEQUENCE [LARGE SCALE GENOMIC DNA]</scope>
    <source>
        <strain evidence="19">An180</strain>
    </source>
</reference>
<dbReference type="SUPFAM" id="SSF52467">
    <property type="entry name" value="DHS-like NAD/FAD-binding domain"/>
    <property type="match status" value="1"/>
</dbReference>
<dbReference type="GO" id="GO:0000287">
    <property type="term" value="F:magnesium ion binding"/>
    <property type="evidence" value="ECO:0007669"/>
    <property type="project" value="UniProtKB-UniRule"/>
</dbReference>
<comment type="cofactor">
    <cofactor evidence="14">
        <name>thiamine diphosphate</name>
        <dbReference type="ChEBI" id="CHEBI:58937"/>
    </cofactor>
    <text evidence="14">Binds 1 thiamine pyrophosphate per subunit.</text>
</comment>
<organism evidence="18 19">
    <name type="scientific">Butyricicoccus pullicaecorum</name>
    <dbReference type="NCBI Taxonomy" id="501571"/>
    <lineage>
        <taxon>Bacteria</taxon>
        <taxon>Bacillati</taxon>
        <taxon>Bacillota</taxon>
        <taxon>Clostridia</taxon>
        <taxon>Eubacteriales</taxon>
        <taxon>Butyricicoccaceae</taxon>
        <taxon>Butyricicoccus</taxon>
    </lineage>
</organism>
<evidence type="ECO:0000256" key="8">
    <source>
        <dbReference type="ARBA" id="ARBA00022723"/>
    </source>
</evidence>
<evidence type="ECO:0000256" key="9">
    <source>
        <dbReference type="ARBA" id="ARBA00022827"/>
    </source>
</evidence>
<dbReference type="InterPro" id="IPR045229">
    <property type="entry name" value="TPP_enz"/>
</dbReference>
<keyword evidence="6" id="KW-0285">Flavoprotein</keyword>
<evidence type="ECO:0000256" key="4">
    <source>
        <dbReference type="ARBA" id="ARBA00013145"/>
    </source>
</evidence>
<evidence type="ECO:0000313" key="18">
    <source>
        <dbReference type="EMBL" id="OUP54618.1"/>
    </source>
</evidence>
<evidence type="ECO:0000256" key="14">
    <source>
        <dbReference type="RuleBase" id="RU003591"/>
    </source>
</evidence>
<dbReference type="Proteomes" id="UP000195897">
    <property type="component" value="Unassembled WGS sequence"/>
</dbReference>
<dbReference type="InterPro" id="IPR039368">
    <property type="entry name" value="AHAS_TPP"/>
</dbReference>
<evidence type="ECO:0000256" key="2">
    <source>
        <dbReference type="ARBA" id="ARBA00005025"/>
    </source>
</evidence>
<comment type="catalytic activity">
    <reaction evidence="13 14">
        <text>2 pyruvate + H(+) = (2S)-2-acetolactate + CO2</text>
        <dbReference type="Rhea" id="RHEA:25249"/>
        <dbReference type="ChEBI" id="CHEBI:15361"/>
        <dbReference type="ChEBI" id="CHEBI:15378"/>
        <dbReference type="ChEBI" id="CHEBI:16526"/>
        <dbReference type="ChEBI" id="CHEBI:58476"/>
        <dbReference type="EC" id="2.2.1.6"/>
    </reaction>
</comment>
<dbReference type="Pfam" id="PF02775">
    <property type="entry name" value="TPP_enzyme_C"/>
    <property type="match status" value="1"/>
</dbReference>
<feature type="domain" description="Thiamine pyrophosphate enzyme N-terminal TPP-binding" evidence="17">
    <location>
        <begin position="4"/>
        <end position="116"/>
    </location>
</feature>
<dbReference type="GO" id="GO:0050660">
    <property type="term" value="F:flavin adenine dinucleotide binding"/>
    <property type="evidence" value="ECO:0007669"/>
    <property type="project" value="InterPro"/>
</dbReference>
<evidence type="ECO:0000256" key="10">
    <source>
        <dbReference type="ARBA" id="ARBA00022842"/>
    </source>
</evidence>
<dbReference type="InterPro" id="IPR011766">
    <property type="entry name" value="TPP_enzyme_TPP-bd"/>
</dbReference>
<proteinExistence type="inferred from homology"/>
<comment type="caution">
    <text evidence="18">The sequence shown here is derived from an EMBL/GenBank/DDBJ whole genome shotgun (WGS) entry which is preliminary data.</text>
</comment>
<dbReference type="AlphaFoldDB" id="A0A1Y4LD36"/>
<evidence type="ECO:0000259" key="17">
    <source>
        <dbReference type="Pfam" id="PF02776"/>
    </source>
</evidence>
<keyword evidence="7 14" id="KW-0808">Transferase</keyword>